<evidence type="ECO:0000256" key="8">
    <source>
        <dbReference type="PROSITE-ProRule" id="PRU00221"/>
    </source>
</evidence>
<dbReference type="EMBL" id="BFAD01000001">
    <property type="protein sequence ID" value="GBE77760.1"/>
    <property type="molecule type" value="Genomic_DNA"/>
</dbReference>
<keyword evidence="5" id="KW-0677">Repeat</keyword>
<dbReference type="InterPro" id="IPR001680">
    <property type="entry name" value="WD40_rpt"/>
</dbReference>
<evidence type="ECO:0000256" key="5">
    <source>
        <dbReference type="ARBA" id="ARBA00022737"/>
    </source>
</evidence>
<evidence type="ECO:0000256" key="7">
    <source>
        <dbReference type="ARBA" id="ARBA00023242"/>
    </source>
</evidence>
<dbReference type="InterPro" id="IPR057644">
    <property type="entry name" value="Beta-prop_WDR75_2nd"/>
</dbReference>
<dbReference type="GO" id="GO:2000234">
    <property type="term" value="P:positive regulation of rRNA processing"/>
    <property type="evidence" value="ECO:0007669"/>
    <property type="project" value="TreeGrafter"/>
</dbReference>
<protein>
    <submittedName>
        <fullName evidence="11">WD40 repeat-like protein</fullName>
    </submittedName>
</protein>
<dbReference type="SMART" id="SM00320">
    <property type="entry name" value="WD40"/>
    <property type="match status" value="7"/>
</dbReference>
<dbReference type="InterPro" id="IPR015943">
    <property type="entry name" value="WD40/YVTN_repeat-like_dom_sf"/>
</dbReference>
<dbReference type="PANTHER" id="PTHR44215:SF1">
    <property type="entry name" value="WD REPEAT-CONTAINING PROTEIN 75"/>
    <property type="match status" value="1"/>
</dbReference>
<dbReference type="GO" id="GO:0032040">
    <property type="term" value="C:small-subunit processome"/>
    <property type="evidence" value="ECO:0007669"/>
    <property type="project" value="InterPro"/>
</dbReference>
<dbReference type="GO" id="GO:0006364">
    <property type="term" value="P:rRNA processing"/>
    <property type="evidence" value="ECO:0007669"/>
    <property type="project" value="UniProtKB-KW"/>
</dbReference>
<evidence type="ECO:0000313" key="12">
    <source>
        <dbReference type="Proteomes" id="UP000287166"/>
    </source>
</evidence>
<evidence type="ECO:0000313" key="11">
    <source>
        <dbReference type="EMBL" id="GBE77760.1"/>
    </source>
</evidence>
<comment type="subcellular location">
    <subcellularLocation>
        <location evidence="1">Nucleus</location>
        <location evidence="1">Nucleolus</location>
    </subcellularLocation>
</comment>
<feature type="region of interest" description="Disordered" evidence="9">
    <location>
        <begin position="924"/>
        <end position="988"/>
    </location>
</feature>
<dbReference type="Pfam" id="PF23869">
    <property type="entry name" value="Beta-prop_WDR75_1st"/>
    <property type="match status" value="1"/>
</dbReference>
<evidence type="ECO:0000256" key="1">
    <source>
        <dbReference type="ARBA" id="ARBA00004604"/>
    </source>
</evidence>
<dbReference type="PANTHER" id="PTHR44215">
    <property type="entry name" value="WD REPEAT-CONTAINING PROTEIN 75"/>
    <property type="match status" value="1"/>
</dbReference>
<dbReference type="SUPFAM" id="SSF50998">
    <property type="entry name" value="Quinoprotein alcohol dehydrogenase-like"/>
    <property type="match status" value="1"/>
</dbReference>
<proteinExistence type="predicted"/>
<dbReference type="SUPFAM" id="SSF69322">
    <property type="entry name" value="Tricorn protease domain 2"/>
    <property type="match status" value="1"/>
</dbReference>
<dbReference type="STRING" id="139825.A0A401G6G8"/>
<dbReference type="GO" id="GO:0003723">
    <property type="term" value="F:RNA binding"/>
    <property type="evidence" value="ECO:0007669"/>
    <property type="project" value="InterPro"/>
</dbReference>
<comment type="caution">
    <text evidence="11">The sequence shown here is derived from an EMBL/GenBank/DDBJ whole genome shotgun (WGS) entry which is preliminary data.</text>
</comment>
<gene>
    <name evidence="11" type="ORF">SCP_0106420</name>
</gene>
<dbReference type="PROSITE" id="PS50082">
    <property type="entry name" value="WD_REPEATS_2"/>
    <property type="match status" value="2"/>
</dbReference>
<dbReference type="Gene3D" id="2.130.10.10">
    <property type="entry name" value="YVTN repeat-like/Quinoprotein amine dehydrogenase"/>
    <property type="match status" value="3"/>
</dbReference>
<keyword evidence="2" id="KW-0690">Ribosome biogenesis</keyword>
<dbReference type="Pfam" id="PF23769">
    <property type="entry name" value="Beta-prop_WDR75_2nd"/>
    <property type="match status" value="1"/>
</dbReference>
<evidence type="ECO:0000256" key="9">
    <source>
        <dbReference type="SAM" id="MobiDB-lite"/>
    </source>
</evidence>
<dbReference type="GO" id="GO:0045943">
    <property type="term" value="P:positive regulation of transcription by RNA polymerase I"/>
    <property type="evidence" value="ECO:0007669"/>
    <property type="project" value="InterPro"/>
</dbReference>
<keyword evidence="3" id="KW-0698">rRNA processing</keyword>
<feature type="repeat" description="WD" evidence="8">
    <location>
        <begin position="319"/>
        <end position="360"/>
    </location>
</feature>
<feature type="region of interest" description="Disordered" evidence="9">
    <location>
        <begin position="1"/>
        <end position="49"/>
    </location>
</feature>
<dbReference type="PROSITE" id="PS50294">
    <property type="entry name" value="WD_REPEATS_REGION"/>
    <property type="match status" value="1"/>
</dbReference>
<dbReference type="InParanoid" id="A0A401G6G8"/>
<dbReference type="OrthoDB" id="4096at2759"/>
<evidence type="ECO:0000256" key="6">
    <source>
        <dbReference type="ARBA" id="ARBA00023163"/>
    </source>
</evidence>
<dbReference type="RefSeq" id="XP_027608673.1">
    <property type="nucleotide sequence ID" value="XM_027752872.1"/>
</dbReference>
<dbReference type="FunCoup" id="A0A401G6G8">
    <property type="interactions" value="569"/>
</dbReference>
<evidence type="ECO:0000256" key="2">
    <source>
        <dbReference type="ARBA" id="ARBA00022517"/>
    </source>
</evidence>
<evidence type="ECO:0000259" key="10">
    <source>
        <dbReference type="Pfam" id="PF23769"/>
    </source>
</evidence>
<keyword evidence="7" id="KW-0539">Nucleus</keyword>
<dbReference type="InterPro" id="IPR011047">
    <property type="entry name" value="Quinoprotein_ADH-like_sf"/>
</dbReference>
<dbReference type="GeneID" id="38774677"/>
<dbReference type="AlphaFoldDB" id="A0A401G6G8"/>
<feature type="domain" description="WD repeat-containing protein 75 second beta-propeller" evidence="10">
    <location>
        <begin position="432"/>
        <end position="715"/>
    </location>
</feature>
<keyword evidence="6" id="KW-0804">Transcription</keyword>
<evidence type="ECO:0000256" key="4">
    <source>
        <dbReference type="ARBA" id="ARBA00022574"/>
    </source>
</evidence>
<keyword evidence="4 8" id="KW-0853">WD repeat</keyword>
<keyword evidence="12" id="KW-1185">Reference proteome</keyword>
<dbReference type="InterPro" id="IPR053826">
    <property type="entry name" value="WDR75"/>
</dbReference>
<accession>A0A401G6G8</accession>
<reference evidence="11 12" key="1">
    <citation type="journal article" date="2018" name="Sci. Rep.">
        <title>Genome sequence of the cauliflower mushroom Sparassis crispa (Hanabiratake) and its association with beneficial usage.</title>
        <authorList>
            <person name="Kiyama R."/>
            <person name="Furutani Y."/>
            <person name="Kawaguchi K."/>
            <person name="Nakanishi T."/>
        </authorList>
    </citation>
    <scope>NUCLEOTIDE SEQUENCE [LARGE SCALE GENOMIC DNA]</scope>
</reference>
<sequence>MGSTKTVQDSLIPDPAQPLGQARKRRKRKGRELEEVLPSSSTAGPSKAASNGAWLWRSITDSSASRVPPVFTKDGSYFFSVLGFSVKIYSSATGQVVSTLDVPSWDGSSSTQDTSHSDVTSIILNPHNPYQLFTGSLDGYIRLWDFLDAALLQTINILQPILRLAAHEKLKDYIFVAAVRPSKKKSAEGDSSQIEDNAVVLRVSLIPSESTATRSVQVSSSVSGIGKTRATTGLAFSPSGAWLVATAGHKAYVCSTSRFEAGFTKFVSPQHLTCLAFHPSEDYFATGDATGCIRLWYCLDENIPLKVVGVEKTAQTTTLHWHSHAVSSIAFTTNGAYLLSGGEEGVLVIWQLHSAKKEYVPRVGAPIVHIALSISRSGEEEYLLGLADASFVFVRSGTLEVSRSIARIKLDPSISHERSSTSAATPLAVHSLNSTLVLPSSHPSSLQTFSLSTSKLISELEVSPSNRVSRRDETPLEPSRVERAVICDSGEWMVTIDSREADETFHGEVYMKVWRWDRKTDAWILNTRVDRPHGLRKVTGLAFSPGAKTKERLLFVTTGEDQNIKTWRIRATKTKTSDTEEFWVTRSMFRFRSETPTDVSWSPDSSLFAVSLGPHVALYDSSSNALHAVLTCPECKQVTSARFLDAGGRYVAAMGDRDLMLWDLVQQKLQWQYHSPVSLDHLVLHPTENKLAVFEQSTTASTKVLVFHPSSSVPSAWHTLPFRLRCVVSHPSLSSASTDPSSFTLLGITYTWAVVLFGDEIHLPEEEGSTAQGISARSTANQRTLFHDIFGKTAFADLTLETTTSSMSLDRAQPWRGKEIKDAFNAPAYLMPPLDTLFDPLMDEFLTRRSADVAAADHEEHEQPEADVDMDVDMDVEGEDDGSPFLAGNRIDRVVDQEEMDALVELFKQHAIKKPVRAVQMLDGVRKRKAKKSRPNGMHPHSAGSPVPANPNGVMHKSHTATPAHPDPVSADTLTPVATNKKRKKSLG</sequence>
<name>A0A401G6G8_9APHY</name>
<dbReference type="Proteomes" id="UP000287166">
    <property type="component" value="Unassembled WGS sequence"/>
</dbReference>
<organism evidence="11 12">
    <name type="scientific">Sparassis crispa</name>
    <dbReference type="NCBI Taxonomy" id="139825"/>
    <lineage>
        <taxon>Eukaryota</taxon>
        <taxon>Fungi</taxon>
        <taxon>Dikarya</taxon>
        <taxon>Basidiomycota</taxon>
        <taxon>Agaricomycotina</taxon>
        <taxon>Agaricomycetes</taxon>
        <taxon>Polyporales</taxon>
        <taxon>Sparassidaceae</taxon>
        <taxon>Sparassis</taxon>
    </lineage>
</organism>
<evidence type="ECO:0000256" key="3">
    <source>
        <dbReference type="ARBA" id="ARBA00022552"/>
    </source>
</evidence>
<feature type="repeat" description="WD" evidence="8">
    <location>
        <begin position="112"/>
        <end position="154"/>
    </location>
</feature>